<dbReference type="PANTHER" id="PTHR21503">
    <property type="entry name" value="F-BOX-CONTAINING HYPOTHETICAL PROTEIN C.ELEGANS"/>
    <property type="match status" value="1"/>
</dbReference>
<proteinExistence type="predicted"/>
<name>A0A2G5VFB7_9PELO</name>
<keyword evidence="2" id="KW-1185">Reference proteome</keyword>
<dbReference type="AlphaFoldDB" id="A0A2G5VFB7"/>
<evidence type="ECO:0000313" key="2">
    <source>
        <dbReference type="Proteomes" id="UP000230233"/>
    </source>
</evidence>
<sequence>MPVEYENEVYSALLDRNEYTPEKLFPPECKLYMAESVTVEQRELNVPAILNHFQGRQAIVRCVFFEISYLINFINRWKSGEAFQKLEYLKIEKIYGDGLDFPQVLDRIGVKYIDATKTPPAHTLPKIHLEFNGANPNTPPITSHTYVVRESDNRVASVLIQGRSFKFGVWYKTMEEFLRMVE</sequence>
<organism evidence="1 2">
    <name type="scientific">Caenorhabditis nigoni</name>
    <dbReference type="NCBI Taxonomy" id="1611254"/>
    <lineage>
        <taxon>Eukaryota</taxon>
        <taxon>Metazoa</taxon>
        <taxon>Ecdysozoa</taxon>
        <taxon>Nematoda</taxon>
        <taxon>Chromadorea</taxon>
        <taxon>Rhabditida</taxon>
        <taxon>Rhabditina</taxon>
        <taxon>Rhabditomorpha</taxon>
        <taxon>Rhabditoidea</taxon>
        <taxon>Rhabditidae</taxon>
        <taxon>Peloderinae</taxon>
        <taxon>Caenorhabditis</taxon>
    </lineage>
</organism>
<evidence type="ECO:0008006" key="3">
    <source>
        <dbReference type="Google" id="ProtNLM"/>
    </source>
</evidence>
<dbReference type="EMBL" id="PDUG01000001">
    <property type="protein sequence ID" value="PIC50380.1"/>
    <property type="molecule type" value="Genomic_DNA"/>
</dbReference>
<comment type="caution">
    <text evidence="1">The sequence shown here is derived from an EMBL/GenBank/DDBJ whole genome shotgun (WGS) entry which is preliminary data.</text>
</comment>
<reference evidence="2" key="1">
    <citation type="submission" date="2017-10" db="EMBL/GenBank/DDBJ databases">
        <title>Rapid genome shrinkage in a self-fertile nematode reveals novel sperm competition proteins.</title>
        <authorList>
            <person name="Yin D."/>
            <person name="Schwarz E.M."/>
            <person name="Thomas C.G."/>
            <person name="Felde R.L."/>
            <person name="Korf I.F."/>
            <person name="Cutter A.D."/>
            <person name="Schartner C.M."/>
            <person name="Ralston E.J."/>
            <person name="Meyer B.J."/>
            <person name="Haag E.S."/>
        </authorList>
    </citation>
    <scope>NUCLEOTIDE SEQUENCE [LARGE SCALE GENOMIC DNA]</scope>
    <source>
        <strain evidence="2">JU1422</strain>
    </source>
</reference>
<dbReference type="PANTHER" id="PTHR21503:SF8">
    <property type="entry name" value="F-BOX ASSOCIATED DOMAIN-CONTAINING PROTEIN-RELATED"/>
    <property type="match status" value="1"/>
</dbReference>
<evidence type="ECO:0000313" key="1">
    <source>
        <dbReference type="EMBL" id="PIC50380.1"/>
    </source>
</evidence>
<dbReference type="Proteomes" id="UP000230233">
    <property type="component" value="Chromosome I"/>
</dbReference>
<accession>A0A2G5VFB7</accession>
<protein>
    <recommendedName>
        <fullName evidence="3">F-box associated domain-containing protein</fullName>
    </recommendedName>
</protein>
<gene>
    <name evidence="1" type="primary">Cnig_chr_I.g13</name>
    <name evidence="1" type="ORF">B9Z55_000013</name>
</gene>